<accession>A0A645AXB6</accession>
<organism evidence="1">
    <name type="scientific">bioreactor metagenome</name>
    <dbReference type="NCBI Taxonomy" id="1076179"/>
    <lineage>
        <taxon>unclassified sequences</taxon>
        <taxon>metagenomes</taxon>
        <taxon>ecological metagenomes</taxon>
    </lineage>
</organism>
<dbReference type="AlphaFoldDB" id="A0A645AXB6"/>
<name>A0A645AXB6_9ZZZZ</name>
<reference evidence="1" key="1">
    <citation type="submission" date="2019-08" db="EMBL/GenBank/DDBJ databases">
        <authorList>
            <person name="Kucharzyk K."/>
            <person name="Murdoch R.W."/>
            <person name="Higgins S."/>
            <person name="Loffler F."/>
        </authorList>
    </citation>
    <scope>NUCLEOTIDE SEQUENCE</scope>
</reference>
<evidence type="ECO:0000313" key="1">
    <source>
        <dbReference type="EMBL" id="MPM55553.1"/>
    </source>
</evidence>
<dbReference type="EMBL" id="VSSQ01015325">
    <property type="protein sequence ID" value="MPM55553.1"/>
    <property type="molecule type" value="Genomic_DNA"/>
</dbReference>
<sequence>MHDQPAPEILRDGLLGQVIICRPQPTGGDDDVGAFLRNFKTVFQTVGIITHDGLVVYVDPDRGQFLRDELRIGIDDISEQQFGSYSDDFSIHTLHLLRFLSFPVLFYPGHFE</sequence>
<protein>
    <submittedName>
        <fullName evidence="1">Uncharacterized protein</fullName>
    </submittedName>
</protein>
<comment type="caution">
    <text evidence="1">The sequence shown here is derived from an EMBL/GenBank/DDBJ whole genome shotgun (WGS) entry which is preliminary data.</text>
</comment>
<proteinExistence type="predicted"/>
<gene>
    <name evidence="1" type="ORF">SDC9_102350</name>
</gene>